<reference evidence="1" key="1">
    <citation type="submission" date="2019-08" db="EMBL/GenBank/DDBJ databases">
        <authorList>
            <person name="Kucharzyk K."/>
            <person name="Murdoch R.W."/>
            <person name="Higgins S."/>
            <person name="Loffler F."/>
        </authorList>
    </citation>
    <scope>NUCLEOTIDE SEQUENCE</scope>
</reference>
<proteinExistence type="predicted"/>
<name>A0A644UAF8_9ZZZZ</name>
<comment type="caution">
    <text evidence="1">The sequence shown here is derived from an EMBL/GenBank/DDBJ whole genome shotgun (WGS) entry which is preliminary data.</text>
</comment>
<evidence type="ECO:0000313" key="1">
    <source>
        <dbReference type="EMBL" id="MPL75961.1"/>
    </source>
</evidence>
<sequence length="111" mass="13364">MKEIESEGFNKERDSVENLEMIFAPVIWRYPDGNQYLVQDEDFQEVLFKMIKLSEVSRVWVEVDKNDKCVWEEYPDFRKHRTFYRLQMYSPPDGNRFNSSYTELSNGYPSG</sequence>
<gene>
    <name evidence="1" type="ORF">SDC9_21806</name>
</gene>
<dbReference type="EMBL" id="VSSQ01000093">
    <property type="protein sequence ID" value="MPL75961.1"/>
    <property type="molecule type" value="Genomic_DNA"/>
</dbReference>
<protein>
    <submittedName>
        <fullName evidence="1">Uncharacterized protein</fullName>
    </submittedName>
</protein>
<accession>A0A644UAF8</accession>
<organism evidence="1">
    <name type="scientific">bioreactor metagenome</name>
    <dbReference type="NCBI Taxonomy" id="1076179"/>
    <lineage>
        <taxon>unclassified sequences</taxon>
        <taxon>metagenomes</taxon>
        <taxon>ecological metagenomes</taxon>
    </lineage>
</organism>
<dbReference type="AlphaFoldDB" id="A0A644UAF8"/>